<feature type="compositionally biased region" description="Basic and acidic residues" evidence="1">
    <location>
        <begin position="897"/>
        <end position="906"/>
    </location>
</feature>
<protein>
    <submittedName>
        <fullName evidence="2">Uncharacterized protein</fullName>
    </submittedName>
</protein>
<feature type="region of interest" description="Disordered" evidence="1">
    <location>
        <begin position="656"/>
        <end position="713"/>
    </location>
</feature>
<proteinExistence type="predicted"/>
<reference evidence="2 3" key="1">
    <citation type="journal article" date="2012" name="Proc. Natl. Acad. Sci. U.S.A.">
        <title>Comparative genomics of Ceriporiopsis subvermispora and Phanerochaete chrysosporium provide insight into selective ligninolysis.</title>
        <authorList>
            <person name="Fernandez-Fueyo E."/>
            <person name="Ruiz-Duenas F.J."/>
            <person name="Ferreira P."/>
            <person name="Floudas D."/>
            <person name="Hibbett D.S."/>
            <person name="Canessa P."/>
            <person name="Larrondo L.F."/>
            <person name="James T.Y."/>
            <person name="Seelenfreund D."/>
            <person name="Lobos S."/>
            <person name="Polanco R."/>
            <person name="Tello M."/>
            <person name="Honda Y."/>
            <person name="Watanabe T."/>
            <person name="Watanabe T."/>
            <person name="Ryu J.S."/>
            <person name="Kubicek C.P."/>
            <person name="Schmoll M."/>
            <person name="Gaskell J."/>
            <person name="Hammel K.E."/>
            <person name="St John F.J."/>
            <person name="Vanden Wymelenberg A."/>
            <person name="Sabat G."/>
            <person name="Splinter BonDurant S."/>
            <person name="Syed K."/>
            <person name="Yadav J.S."/>
            <person name="Doddapaneni H."/>
            <person name="Subramanian V."/>
            <person name="Lavin J.L."/>
            <person name="Oguiza J.A."/>
            <person name="Perez G."/>
            <person name="Pisabarro A.G."/>
            <person name="Ramirez L."/>
            <person name="Santoyo F."/>
            <person name="Master E."/>
            <person name="Coutinho P.M."/>
            <person name="Henrissat B."/>
            <person name="Lombard V."/>
            <person name="Magnuson J.K."/>
            <person name="Kuees U."/>
            <person name="Hori C."/>
            <person name="Igarashi K."/>
            <person name="Samejima M."/>
            <person name="Held B.W."/>
            <person name="Barry K.W."/>
            <person name="LaButti K.M."/>
            <person name="Lapidus A."/>
            <person name="Lindquist E.A."/>
            <person name="Lucas S.M."/>
            <person name="Riley R."/>
            <person name="Salamov A.A."/>
            <person name="Hoffmeister D."/>
            <person name="Schwenk D."/>
            <person name="Hadar Y."/>
            <person name="Yarden O."/>
            <person name="de Vries R.P."/>
            <person name="Wiebenga A."/>
            <person name="Stenlid J."/>
            <person name="Eastwood D."/>
            <person name="Grigoriev I.V."/>
            <person name="Berka R.M."/>
            <person name="Blanchette R.A."/>
            <person name="Kersten P."/>
            <person name="Martinez A.T."/>
            <person name="Vicuna R."/>
            <person name="Cullen D."/>
        </authorList>
    </citation>
    <scope>NUCLEOTIDE SEQUENCE [LARGE SCALE GENOMIC DNA]</scope>
    <source>
        <strain evidence="2 3">B</strain>
    </source>
</reference>
<feature type="compositionally biased region" description="Polar residues" evidence="1">
    <location>
        <begin position="237"/>
        <end position="247"/>
    </location>
</feature>
<keyword evidence="3" id="KW-1185">Reference proteome</keyword>
<feature type="compositionally biased region" description="Polar residues" evidence="1">
    <location>
        <begin position="964"/>
        <end position="973"/>
    </location>
</feature>
<sequence length="1382" mass="149389">MPPCPAEDAEGHIADVHEGVGEASQHAPRPQRALTRSMLPPSSPYARAAPRPFLAGAFQHTRQPLSMLGSPTSRLPLPPHLPPFMMASNLLPPPLPPPPPTHPAHPPIATLPQASQSSIDDKEDIYDELMPNSEELHHFDKIDQAQRTNGTTYSGTSDMSLSWDESPDVSIVRGYHADMSTNIEPSYRDYPSEPDAHDDLASSSLVMLASAVQRAPRMPVPAAATAATMPSDRTEIPGSTTAPTVSEASDRLTEIQSANPHPTHLEPSQVTSRLSPANLPLRALSPAADPPHGSSAPSIIAAQVLDRRSPSAPPFAPASQVAALSAGEVADQQVPETPDVTLKIHINPPSRPEAAGLNIDMAQQIATAHRYRMPDPLSHHQYQTLMASLPPSSPFPPSPVSSVLGGHHEDAAGDLREDVAANEGSVRAESLTAPQDAAIERNAASDDARVDEIDDDLTTAEEKRQRRMTKELLVKTHEALHGVDALFNQIATDLDIDSEKFRASDEDGNYVISEDRAIVGQCWEEFKKAHHNDEKTMREILTTVQDMRILMQGKGRTVGSRKRAWTDFIAESSRNFDIAHKRYGFECAFAATGGNARQDDSLGVVYETAAAKGFFQRVARTSDVDTILGHLRTNAMLYNSERTVMLAHDGVVPPDEGAMLGRSDMGGSASKAPYRPSLPSGSKSKKSERALDREVSLHLPEEDDAIAGPSKAASTAERAASVMSIPSVFEDFNGPSLSNMHPDTALKYLRSRLCSMMTEAIRKFAIQQGNKGKLAMQITLLPWKTMSSTCCKERIVWLNWPPGVPWPGESDSKGIAILTYVQRQLLLAAIDDEDFPLLCVCDHEVNRHLDQPAGAKGKKHNYLAIIGAPPDYKSSHARGLRVWHSKTTNRTWADYDGEPRLARPEGEESTSEDPVLHPPRLSRKRQIVAPTTEEETSEAATELAENSPKPKRLRVDPQPAKAKSTGNSPSKKATASPRARKPQFKMSKPALQRAPSPVFGPPKAKAAVSKTPIEIFSSSSSIECASSIPVVLKEPHAAAKPNADSDVEIISFSPKKPPAPSRTLPAPPTNDTAKLGALHLPQPPTMSKRLLPAISDIDPVVDTPTKPSRRGRLVRTKSGRVVRQQAPLSQSLQPIQSLPDPHPGPTGCTVFVDVPPLKAPPESYVELTSPTRRHKGKHVQRQPDAILDEAARRKRAAVIRHPIPPDAEDPFIYMALKPGPDGQLPTPPAPRKLGQPSSSAPDDAGPSKSAWDESQDTVHRRPFPTHAPVPAPVPAPARAPVPPPATFPMSFNTMPVPAPAPTQFPAPAPFPMPTAPSFPMPSAQSFPMPAAQSFPIPTAAVPGVASGFPMGFDAQMLQQFQQFQWFMQQQKGPGQQPGSRDS</sequence>
<feature type="region of interest" description="Disordered" evidence="1">
    <location>
        <begin position="1"/>
        <end position="49"/>
    </location>
</feature>
<dbReference type="STRING" id="914234.M2R0E4"/>
<dbReference type="HOGENOM" id="CLU_255509_0_0_1"/>
<feature type="compositionally biased region" description="Low complexity" evidence="1">
    <location>
        <begin position="1236"/>
        <end position="1249"/>
    </location>
</feature>
<feature type="region of interest" description="Disordered" evidence="1">
    <location>
        <begin position="93"/>
        <end position="117"/>
    </location>
</feature>
<name>M2R0E4_CERS8</name>
<feature type="region of interest" description="Disordered" evidence="1">
    <location>
        <begin position="892"/>
        <end position="1003"/>
    </location>
</feature>
<gene>
    <name evidence="2" type="ORF">CERSUDRAFT_93494</name>
</gene>
<dbReference type="Proteomes" id="UP000016930">
    <property type="component" value="Unassembled WGS sequence"/>
</dbReference>
<feature type="compositionally biased region" description="Pro residues" evidence="1">
    <location>
        <begin position="1265"/>
        <end position="1279"/>
    </location>
</feature>
<feature type="region of interest" description="Disordered" evidence="1">
    <location>
        <begin position="1116"/>
        <end position="1136"/>
    </location>
</feature>
<feature type="region of interest" description="Disordered" evidence="1">
    <location>
        <begin position="1203"/>
        <end position="1279"/>
    </location>
</feature>
<evidence type="ECO:0000313" key="2">
    <source>
        <dbReference type="EMBL" id="EMD37965.1"/>
    </source>
</evidence>
<feature type="compositionally biased region" description="Pro residues" evidence="1">
    <location>
        <begin position="93"/>
        <end position="106"/>
    </location>
</feature>
<dbReference type="OrthoDB" id="2665953at2759"/>
<dbReference type="EMBL" id="KB445795">
    <property type="protein sequence ID" value="EMD37965.1"/>
    <property type="molecule type" value="Genomic_DNA"/>
</dbReference>
<evidence type="ECO:0000313" key="3">
    <source>
        <dbReference type="Proteomes" id="UP000016930"/>
    </source>
</evidence>
<organism evidence="2 3">
    <name type="scientific">Ceriporiopsis subvermispora (strain B)</name>
    <name type="common">White-rot fungus</name>
    <name type="synonym">Gelatoporia subvermispora</name>
    <dbReference type="NCBI Taxonomy" id="914234"/>
    <lineage>
        <taxon>Eukaryota</taxon>
        <taxon>Fungi</taxon>
        <taxon>Dikarya</taxon>
        <taxon>Basidiomycota</taxon>
        <taxon>Agaricomycotina</taxon>
        <taxon>Agaricomycetes</taxon>
        <taxon>Polyporales</taxon>
        <taxon>Gelatoporiaceae</taxon>
        <taxon>Gelatoporia</taxon>
    </lineage>
</organism>
<feature type="region of interest" description="Disordered" evidence="1">
    <location>
        <begin position="427"/>
        <end position="447"/>
    </location>
</feature>
<feature type="region of interest" description="Disordered" evidence="1">
    <location>
        <begin position="226"/>
        <end position="251"/>
    </location>
</feature>
<feature type="compositionally biased region" description="Basic and acidic residues" evidence="1">
    <location>
        <begin position="685"/>
        <end position="700"/>
    </location>
</feature>
<accession>M2R0E4</accession>
<feature type="compositionally biased region" description="Basic and acidic residues" evidence="1">
    <location>
        <begin position="9"/>
        <end position="20"/>
    </location>
</feature>
<evidence type="ECO:0000256" key="1">
    <source>
        <dbReference type="SAM" id="MobiDB-lite"/>
    </source>
</evidence>
<feature type="compositionally biased region" description="Polar residues" evidence="1">
    <location>
        <begin position="1126"/>
        <end position="1136"/>
    </location>
</feature>